<evidence type="ECO:0000256" key="1">
    <source>
        <dbReference type="SAM" id="MobiDB-lite"/>
    </source>
</evidence>
<dbReference type="RefSeq" id="WP_129969800.1">
    <property type="nucleotide sequence ID" value="NZ_JACCEW010000004.1"/>
</dbReference>
<dbReference type="EMBL" id="JACCEW010000004">
    <property type="protein sequence ID" value="NYT37842.1"/>
    <property type="molecule type" value="Genomic_DNA"/>
</dbReference>
<feature type="region of interest" description="Disordered" evidence="1">
    <location>
        <begin position="31"/>
        <end position="64"/>
    </location>
</feature>
<comment type="caution">
    <text evidence="2">The sequence shown here is derived from an EMBL/GenBank/DDBJ whole genome shotgun (WGS) entry which is preliminary data.</text>
</comment>
<evidence type="ECO:0000313" key="2">
    <source>
        <dbReference type="EMBL" id="NYT37842.1"/>
    </source>
</evidence>
<accession>A0A853FDW1</accession>
<gene>
    <name evidence="2" type="ORF">H0A68_13230</name>
</gene>
<evidence type="ECO:0000313" key="3">
    <source>
        <dbReference type="Proteomes" id="UP000580517"/>
    </source>
</evidence>
<keyword evidence="3" id="KW-1185">Reference proteome</keyword>
<organism evidence="2 3">
    <name type="scientific">Allopusillimonas soli</name>
    <dbReference type="NCBI Taxonomy" id="659016"/>
    <lineage>
        <taxon>Bacteria</taxon>
        <taxon>Pseudomonadati</taxon>
        <taxon>Pseudomonadota</taxon>
        <taxon>Betaproteobacteria</taxon>
        <taxon>Burkholderiales</taxon>
        <taxon>Alcaligenaceae</taxon>
        <taxon>Allopusillimonas</taxon>
    </lineage>
</organism>
<dbReference type="Proteomes" id="UP000580517">
    <property type="component" value="Unassembled WGS sequence"/>
</dbReference>
<proteinExistence type="predicted"/>
<dbReference type="AlphaFoldDB" id="A0A853FDW1"/>
<reference evidence="2 3" key="1">
    <citation type="submission" date="2020-07" db="EMBL/GenBank/DDBJ databases">
        <title>Taxonomic revisions and descriptions of new bacterial species based on genomic comparisons in the high-G+C-content subgroup of the family Alcaligenaceae.</title>
        <authorList>
            <person name="Szabo A."/>
            <person name="Felfoldi T."/>
        </authorList>
    </citation>
    <scope>NUCLEOTIDE SEQUENCE [LARGE SCALE GENOMIC DNA]</scope>
    <source>
        <strain evidence="2 3">DSM 25264</strain>
    </source>
</reference>
<protein>
    <submittedName>
        <fullName evidence="2">Uncharacterized protein</fullName>
    </submittedName>
</protein>
<sequence length="64" mass="6914">MKLQTDSGVGGRAVDGRPCFTFTQVPCQSLPPSRRAREAGQRRAPLLPCTNTVRNPVHGTARVP</sequence>
<name>A0A853FDW1_9BURK</name>